<keyword evidence="2" id="KW-1185">Reference proteome</keyword>
<proteinExistence type="predicted"/>
<name>A0ABV4XPY0_9CYAN</name>
<gene>
    <name evidence="1" type="ORF">ACE1CI_12715</name>
</gene>
<sequence>MPIVSGINPEFEDKYITWEVDDKGRKLPVFDRELFNRQEIESRSQFSYPSGSTLPSNTVIYIGQKVYKFAFVASFARQGDGSFRVHTYQDISTGTYDSGASLQRVTLSERPFIERRNTSGIGSTSFTDYLMPNSFIVGHFYFYNETFPSDLFTYLPGSTGLTFVWTRIEKYEPIFIQAEPPPPPPILIFPTPPIITPAPICDIKISIDPALNSGREFFCMSFDEYDRLNNRFRNIDRRLRELPP</sequence>
<reference evidence="1 2" key="1">
    <citation type="submission" date="2024-09" db="EMBL/GenBank/DDBJ databases">
        <title>Floridaenema gen nov. (Aerosakkonemataceae, Aerosakkonematales ord. nov., Cyanobacteria) from benthic tropical and subtropical fresh waters, with the description of four new species.</title>
        <authorList>
            <person name="Moretto J.A."/>
            <person name="Berthold D.E."/>
            <person name="Lefler F.W."/>
            <person name="Huang I.-S."/>
            <person name="Laughinghouse H. IV."/>
        </authorList>
    </citation>
    <scope>NUCLEOTIDE SEQUENCE [LARGE SCALE GENOMIC DNA]</scope>
    <source>
        <strain evidence="1 2">BLCC-F50</strain>
    </source>
</reference>
<dbReference type="Proteomes" id="UP001576784">
    <property type="component" value="Unassembled WGS sequence"/>
</dbReference>
<protein>
    <submittedName>
        <fullName evidence="1">Uncharacterized protein</fullName>
    </submittedName>
</protein>
<organism evidence="1 2">
    <name type="scientific">Floridaenema flaviceps BLCC-F50</name>
    <dbReference type="NCBI Taxonomy" id="3153642"/>
    <lineage>
        <taxon>Bacteria</taxon>
        <taxon>Bacillati</taxon>
        <taxon>Cyanobacteriota</taxon>
        <taxon>Cyanophyceae</taxon>
        <taxon>Oscillatoriophycideae</taxon>
        <taxon>Aerosakkonematales</taxon>
        <taxon>Aerosakkonemataceae</taxon>
        <taxon>Floridanema</taxon>
        <taxon>Floridanema flaviceps</taxon>
    </lineage>
</organism>
<accession>A0ABV4XPY0</accession>
<dbReference type="RefSeq" id="WP_413263425.1">
    <property type="nucleotide sequence ID" value="NZ_JBHFNR010000084.1"/>
</dbReference>
<evidence type="ECO:0000313" key="1">
    <source>
        <dbReference type="EMBL" id="MFB2893767.1"/>
    </source>
</evidence>
<evidence type="ECO:0000313" key="2">
    <source>
        <dbReference type="Proteomes" id="UP001576784"/>
    </source>
</evidence>
<dbReference type="EMBL" id="JBHFNR010000084">
    <property type="protein sequence ID" value="MFB2893767.1"/>
    <property type="molecule type" value="Genomic_DNA"/>
</dbReference>
<comment type="caution">
    <text evidence="1">The sequence shown here is derived from an EMBL/GenBank/DDBJ whole genome shotgun (WGS) entry which is preliminary data.</text>
</comment>